<dbReference type="SUPFAM" id="SSF57535">
    <property type="entry name" value="Complement control module/SCR domain"/>
    <property type="match status" value="2"/>
</dbReference>
<dbReference type="Proteomes" id="UP001176961">
    <property type="component" value="Unassembled WGS sequence"/>
</dbReference>
<feature type="domain" description="Sushi" evidence="6">
    <location>
        <begin position="143"/>
        <end position="201"/>
    </location>
</feature>
<reference evidence="7" key="1">
    <citation type="submission" date="2023-07" db="EMBL/GenBank/DDBJ databases">
        <authorList>
            <consortium name="CYATHOMIX"/>
        </authorList>
    </citation>
    <scope>NUCLEOTIDE SEQUENCE</scope>
    <source>
        <strain evidence="7">N/A</strain>
    </source>
</reference>
<dbReference type="PANTHER" id="PTHR45785:SF2">
    <property type="entry name" value="COMPLEMENT FACTOR H-RELATED"/>
    <property type="match status" value="1"/>
</dbReference>
<evidence type="ECO:0000256" key="4">
    <source>
        <dbReference type="ARBA" id="ARBA00023157"/>
    </source>
</evidence>
<protein>
    <recommendedName>
        <fullName evidence="6">Sushi domain-containing protein</fullName>
    </recommendedName>
</protein>
<feature type="domain" description="Sushi" evidence="6">
    <location>
        <begin position="81"/>
        <end position="139"/>
    </location>
</feature>
<proteinExistence type="predicted"/>
<evidence type="ECO:0000313" key="7">
    <source>
        <dbReference type="EMBL" id="CAJ0607725.1"/>
    </source>
</evidence>
<dbReference type="Gene3D" id="2.10.70.10">
    <property type="entry name" value="Complement Module, domain 1"/>
    <property type="match status" value="2"/>
</dbReference>
<keyword evidence="8" id="KW-1185">Reference proteome</keyword>
<evidence type="ECO:0000256" key="1">
    <source>
        <dbReference type="ARBA" id="ARBA00004328"/>
    </source>
</evidence>
<dbReference type="InterPro" id="IPR035976">
    <property type="entry name" value="Sushi/SCR/CCP_sf"/>
</dbReference>
<dbReference type="SMART" id="SM00032">
    <property type="entry name" value="CCP"/>
    <property type="match status" value="3"/>
</dbReference>
<dbReference type="AlphaFoldDB" id="A0AA36HCH9"/>
<evidence type="ECO:0000256" key="2">
    <source>
        <dbReference type="ARBA" id="ARBA00022659"/>
    </source>
</evidence>
<keyword evidence="3" id="KW-0732">Signal</keyword>
<feature type="disulfide bond" evidence="5">
    <location>
        <begin position="110"/>
        <end position="137"/>
    </location>
</feature>
<comment type="subcellular location">
    <subcellularLocation>
        <location evidence="1">Virion</location>
    </subcellularLocation>
</comment>
<dbReference type="InterPro" id="IPR051503">
    <property type="entry name" value="ComplSys_Reg/VirEntry_Med"/>
</dbReference>
<dbReference type="EMBL" id="CATQJL010000316">
    <property type="protein sequence ID" value="CAJ0607725.1"/>
    <property type="molecule type" value="Genomic_DNA"/>
</dbReference>
<comment type="caution">
    <text evidence="5">Lacks conserved residue(s) required for the propagation of feature annotation.</text>
</comment>
<sequence length="415" mass="44280">MALRHVLSFDRKRKKYRGGCYSILAPLKAAPGLPSGNRLLDIQEHPMIETSRYMLHAILFISGVAAWNDWDDWDPMAGLQKECSAPKIPSGVEIDNKGPYPNGATINVKCQGKGYILGPSSMTCVFGNWAPNFFGQCSHGPGYSCTAPQAPEGAHLSRQGPFGNGDSVEAICDKGGYIIGVSSMTCVMGSWAPSFFGECSDGRKYSCEVPKAKSGMSLDKQGVVPSDETVTATCTENMKVLAGIKSMTCVLGHWAPNVLGNCVDISGLGSVVYSDGKENVIVKYHEYTNVSDLGNGELLIKYSSGGYGIEKVKGYKGVPSSEEHRWSIVNGMIERDGTIIPSVGYSRGTVKLSGYEKIDQNSGISNISGPTGVNIINDIVYINGVPVARRINGGSGDVSINNVAGTGFNVDGDFW</sequence>
<dbReference type="PANTHER" id="PTHR45785">
    <property type="entry name" value="COMPLEMENT FACTOR H-RELATED"/>
    <property type="match status" value="1"/>
</dbReference>
<accession>A0AA36HCH9</accession>
<feature type="disulfide bond" evidence="5">
    <location>
        <begin position="172"/>
        <end position="199"/>
    </location>
</feature>
<comment type="caution">
    <text evidence="7">The sequence shown here is derived from an EMBL/GenBank/DDBJ whole genome shotgun (WGS) entry which is preliminary data.</text>
</comment>
<evidence type="ECO:0000313" key="8">
    <source>
        <dbReference type="Proteomes" id="UP001176961"/>
    </source>
</evidence>
<evidence type="ECO:0000259" key="6">
    <source>
        <dbReference type="PROSITE" id="PS50923"/>
    </source>
</evidence>
<keyword evidence="4 5" id="KW-1015">Disulfide bond</keyword>
<dbReference type="PROSITE" id="PS50923">
    <property type="entry name" value="SUSHI"/>
    <property type="match status" value="2"/>
</dbReference>
<name>A0AA36HCH9_CYLNA</name>
<dbReference type="InterPro" id="IPR000436">
    <property type="entry name" value="Sushi_SCR_CCP_dom"/>
</dbReference>
<evidence type="ECO:0000256" key="5">
    <source>
        <dbReference type="PROSITE-ProRule" id="PRU00302"/>
    </source>
</evidence>
<evidence type="ECO:0000256" key="3">
    <source>
        <dbReference type="ARBA" id="ARBA00022729"/>
    </source>
</evidence>
<dbReference type="CDD" id="cd00033">
    <property type="entry name" value="CCP"/>
    <property type="match status" value="2"/>
</dbReference>
<gene>
    <name evidence="7" type="ORF">CYNAS_LOCUS19708</name>
</gene>
<organism evidence="7 8">
    <name type="scientific">Cylicocyclus nassatus</name>
    <name type="common">Nematode worm</name>
    <dbReference type="NCBI Taxonomy" id="53992"/>
    <lineage>
        <taxon>Eukaryota</taxon>
        <taxon>Metazoa</taxon>
        <taxon>Ecdysozoa</taxon>
        <taxon>Nematoda</taxon>
        <taxon>Chromadorea</taxon>
        <taxon>Rhabditida</taxon>
        <taxon>Rhabditina</taxon>
        <taxon>Rhabditomorpha</taxon>
        <taxon>Strongyloidea</taxon>
        <taxon>Strongylidae</taxon>
        <taxon>Cylicocyclus</taxon>
    </lineage>
</organism>
<keyword evidence="2 5" id="KW-0768">Sushi</keyword>